<reference evidence="3 4" key="1">
    <citation type="journal article" date="2018" name="Cell">
        <title>The Chara Genome: Secondary Complexity and Implications for Plant Terrestrialization.</title>
        <authorList>
            <person name="Nishiyama T."/>
            <person name="Sakayama H."/>
            <person name="Vries J.D."/>
            <person name="Buschmann H."/>
            <person name="Saint-Marcoux D."/>
            <person name="Ullrich K.K."/>
            <person name="Haas F.B."/>
            <person name="Vanderstraeten L."/>
            <person name="Becker D."/>
            <person name="Lang D."/>
            <person name="Vosolsobe S."/>
            <person name="Rombauts S."/>
            <person name="Wilhelmsson P.K.I."/>
            <person name="Janitza P."/>
            <person name="Kern R."/>
            <person name="Heyl A."/>
            <person name="Rumpler F."/>
            <person name="Villalobos L.I.A.C."/>
            <person name="Clay J.M."/>
            <person name="Skokan R."/>
            <person name="Toyoda A."/>
            <person name="Suzuki Y."/>
            <person name="Kagoshima H."/>
            <person name="Schijlen E."/>
            <person name="Tajeshwar N."/>
            <person name="Catarino B."/>
            <person name="Hetherington A.J."/>
            <person name="Saltykova A."/>
            <person name="Bonnot C."/>
            <person name="Breuninger H."/>
            <person name="Symeonidi A."/>
            <person name="Radhakrishnan G.V."/>
            <person name="Van Nieuwerburgh F."/>
            <person name="Deforce D."/>
            <person name="Chang C."/>
            <person name="Karol K.G."/>
            <person name="Hedrich R."/>
            <person name="Ulvskov P."/>
            <person name="Glockner G."/>
            <person name="Delwiche C.F."/>
            <person name="Petrasek J."/>
            <person name="Van de Peer Y."/>
            <person name="Friml J."/>
            <person name="Beilby M."/>
            <person name="Dolan L."/>
            <person name="Kohara Y."/>
            <person name="Sugano S."/>
            <person name="Fujiyama A."/>
            <person name="Delaux P.-M."/>
            <person name="Quint M."/>
            <person name="TheiBen G."/>
            <person name="Hagemann M."/>
            <person name="Harholt J."/>
            <person name="Dunand C."/>
            <person name="Zachgo S."/>
            <person name="Langdale J."/>
            <person name="Maumus F."/>
            <person name="Straeten D.V.D."/>
            <person name="Gould S.B."/>
            <person name="Rensing S.A."/>
        </authorList>
    </citation>
    <scope>NUCLEOTIDE SEQUENCE [LARGE SCALE GENOMIC DNA]</scope>
    <source>
        <strain evidence="3 4">S276</strain>
    </source>
</reference>
<evidence type="ECO:0000313" key="3">
    <source>
        <dbReference type="EMBL" id="GBG66078.1"/>
    </source>
</evidence>
<keyword evidence="4" id="KW-1185">Reference proteome</keyword>
<dbReference type="AlphaFoldDB" id="A0A388K7Q7"/>
<organism evidence="3 4">
    <name type="scientific">Chara braunii</name>
    <name type="common">Braun's stonewort</name>
    <dbReference type="NCBI Taxonomy" id="69332"/>
    <lineage>
        <taxon>Eukaryota</taxon>
        <taxon>Viridiplantae</taxon>
        <taxon>Streptophyta</taxon>
        <taxon>Charophyceae</taxon>
        <taxon>Charales</taxon>
        <taxon>Characeae</taxon>
        <taxon>Chara</taxon>
    </lineage>
</organism>
<feature type="signal peptide" evidence="2">
    <location>
        <begin position="1"/>
        <end position="16"/>
    </location>
</feature>
<evidence type="ECO:0000256" key="2">
    <source>
        <dbReference type="SAM" id="SignalP"/>
    </source>
</evidence>
<comment type="caution">
    <text evidence="3">The sequence shown here is derived from an EMBL/GenBank/DDBJ whole genome shotgun (WGS) entry which is preliminary data.</text>
</comment>
<dbReference type="Gramene" id="GBG66078">
    <property type="protein sequence ID" value="GBG66078"/>
    <property type="gene ID" value="CBR_g55421"/>
</dbReference>
<proteinExistence type="predicted"/>
<feature type="region of interest" description="Disordered" evidence="1">
    <location>
        <begin position="351"/>
        <end position="370"/>
    </location>
</feature>
<evidence type="ECO:0000256" key="1">
    <source>
        <dbReference type="SAM" id="MobiDB-lite"/>
    </source>
</evidence>
<gene>
    <name evidence="3" type="ORF">CBR_g55421</name>
</gene>
<dbReference type="Proteomes" id="UP000265515">
    <property type="component" value="Unassembled WGS sequence"/>
</dbReference>
<accession>A0A388K7Q7</accession>
<evidence type="ECO:0000313" key="4">
    <source>
        <dbReference type="Proteomes" id="UP000265515"/>
    </source>
</evidence>
<sequence length="708" mass="77885">MCIVIVILASAHLTLKCTHTHTCGLSGYWFYTVRELLDMVRGNLPGLAENHHQQGGGWDGKMTKSNLHMALLSLDQLSTLNNCGKDCSFSSYASDEMLSHMPDLPRTSRCMHDVDAGRDFAEAEGYLAMLQVFECCHPDAEETRLAASILAGFASGLSVVPWQPDLSNQELPETLEYNVESDGDPITANEVALPFDTQSIRESAVSAISAFAEAASDIHGTTSHHTQVSHIPRSARTPTDYCERIMLQSEIQSMCSSIICTVVNRPEQSAIVTVVPSHDPSDVSIMVCPPSSGEIYDDGHVLDNHPHHEENERVHDYQLEPNSDQITTEDPPDHPVSADGLRAVHGRSNAALPNTLTRDTHPEESTQSVDVSREIGVDDHLLDNLPRPQERETVADYLSYQDVYHAGSVATFSNAFTTLHPVGWLVQGAVPDFSSCRLVKAVKAVFKQEIVLNVVLRCAAGDFRLSDIAVSDAVRALASVWVPRPIHWHRLNRGFMGDSASGSLAPLNMISDLPNREEIQQRLRDLVSRCCDRGPLLLSAFSKLHLAKICIAQGIRDTDPKAAEVLLQCLSYWRRAVGPRELDWFACEAIETLRGLLASSNCRDLITAQVWASPGGTECLRLMLTGDINCIRSARFFARATSFDSHVLRHTKEDQDGKHSSSEHTARVSRCMASATGLLSDLLRSESPARPHLPRPWSDLTSILKSLG</sequence>
<feature type="chain" id="PRO_5017200894" evidence="2">
    <location>
        <begin position="17"/>
        <end position="708"/>
    </location>
</feature>
<name>A0A388K7Q7_CHABU</name>
<dbReference type="EMBL" id="BFEA01000069">
    <property type="protein sequence ID" value="GBG66078.1"/>
    <property type="molecule type" value="Genomic_DNA"/>
</dbReference>
<keyword evidence="2" id="KW-0732">Signal</keyword>
<protein>
    <submittedName>
        <fullName evidence="3">Uncharacterized protein</fullName>
    </submittedName>
</protein>